<dbReference type="PROSITE" id="PS00717">
    <property type="entry name" value="SIGMA54_1"/>
    <property type="match status" value="1"/>
</dbReference>
<dbReference type="GO" id="GO:0016987">
    <property type="term" value="F:sigma factor activity"/>
    <property type="evidence" value="ECO:0007669"/>
    <property type="project" value="UniProtKB-KW"/>
</dbReference>
<evidence type="ECO:0000313" key="11">
    <source>
        <dbReference type="EMBL" id="CAG35171.1"/>
    </source>
</evidence>
<dbReference type="PIRSF" id="PIRSF000774">
    <property type="entry name" value="RpoN"/>
    <property type="match status" value="1"/>
</dbReference>
<evidence type="ECO:0000313" key="12">
    <source>
        <dbReference type="Proteomes" id="UP000000602"/>
    </source>
</evidence>
<keyword evidence="3" id="KW-0808">Transferase</keyword>
<dbReference type="Pfam" id="PF04552">
    <property type="entry name" value="Sigma54_DBD"/>
    <property type="match status" value="1"/>
</dbReference>
<proteinExistence type="inferred from homology"/>
<dbReference type="GO" id="GO:0001216">
    <property type="term" value="F:DNA-binding transcription activator activity"/>
    <property type="evidence" value="ECO:0007669"/>
    <property type="project" value="InterPro"/>
</dbReference>
<dbReference type="Gene3D" id="1.10.10.60">
    <property type="entry name" value="Homeodomain-like"/>
    <property type="match status" value="1"/>
</dbReference>
<name>Q6AR53_DESPS</name>
<keyword evidence="6" id="KW-0731">Sigma factor</keyword>
<dbReference type="InterPro" id="IPR007634">
    <property type="entry name" value="RNA_pol_sigma_54_DNA-bd"/>
</dbReference>
<dbReference type="PROSITE" id="PS00718">
    <property type="entry name" value="SIGMA54_2"/>
    <property type="match status" value="1"/>
</dbReference>
<feature type="domain" description="RNA polymerase sigma factor 54 core-binding" evidence="10">
    <location>
        <begin position="125"/>
        <end position="311"/>
    </location>
</feature>
<evidence type="ECO:0000256" key="4">
    <source>
        <dbReference type="ARBA" id="ARBA00022695"/>
    </source>
</evidence>
<evidence type="ECO:0000259" key="10">
    <source>
        <dbReference type="Pfam" id="PF04963"/>
    </source>
</evidence>
<keyword evidence="2" id="KW-0240">DNA-directed RNA polymerase</keyword>
<dbReference type="Gene3D" id="1.10.10.1330">
    <property type="entry name" value="RNA polymerase sigma-54 factor, core-binding domain"/>
    <property type="match status" value="1"/>
</dbReference>
<keyword evidence="4" id="KW-0548">Nucleotidyltransferase</keyword>
<dbReference type="PANTHER" id="PTHR32248:SF4">
    <property type="entry name" value="RNA POLYMERASE SIGMA-54 FACTOR"/>
    <property type="match status" value="1"/>
</dbReference>
<dbReference type="eggNOG" id="COG1508">
    <property type="taxonomic scope" value="Bacteria"/>
</dbReference>
<dbReference type="PANTHER" id="PTHR32248">
    <property type="entry name" value="RNA POLYMERASE SIGMA-54 FACTOR"/>
    <property type="match status" value="1"/>
</dbReference>
<feature type="domain" description="RNA polymerase sigma factor 54 DNA-binding" evidence="9">
    <location>
        <begin position="326"/>
        <end position="484"/>
    </location>
</feature>
<evidence type="ECO:0000256" key="1">
    <source>
        <dbReference type="ARBA" id="ARBA00008798"/>
    </source>
</evidence>
<dbReference type="InterPro" id="IPR007046">
    <property type="entry name" value="RNA_pol_sigma_54_core-bd"/>
</dbReference>
<dbReference type="GO" id="GO:0016779">
    <property type="term" value="F:nucleotidyltransferase activity"/>
    <property type="evidence" value="ECO:0007669"/>
    <property type="project" value="UniProtKB-KW"/>
</dbReference>
<evidence type="ECO:0000256" key="6">
    <source>
        <dbReference type="ARBA" id="ARBA00023082"/>
    </source>
</evidence>
<dbReference type="AlphaFoldDB" id="Q6AR53"/>
<evidence type="ECO:0000256" key="5">
    <source>
        <dbReference type="ARBA" id="ARBA00023015"/>
    </source>
</evidence>
<keyword evidence="8" id="KW-0804">Transcription</keyword>
<reference evidence="12" key="1">
    <citation type="journal article" date="2004" name="Environ. Microbiol.">
        <title>The genome of Desulfotalea psychrophila, a sulfate-reducing bacterium from permanently cold Arctic sediments.</title>
        <authorList>
            <person name="Rabus R."/>
            <person name="Ruepp A."/>
            <person name="Frickey T."/>
            <person name="Rattei T."/>
            <person name="Fartmann B."/>
            <person name="Stark M."/>
            <person name="Bauer M."/>
            <person name="Zibat A."/>
            <person name="Lombardot T."/>
            <person name="Becker I."/>
            <person name="Amann J."/>
            <person name="Gellner K."/>
            <person name="Teeling H."/>
            <person name="Leuschner W.D."/>
            <person name="Gloeckner F.-O."/>
            <person name="Lupas A.N."/>
            <person name="Amann R."/>
            <person name="Klenk H.-P."/>
        </authorList>
    </citation>
    <scope>NUCLEOTIDE SEQUENCE [LARGE SCALE GENOMIC DNA]</scope>
    <source>
        <strain evidence="12">DSM 12343 / LSv54</strain>
    </source>
</reference>
<dbReference type="Pfam" id="PF04963">
    <property type="entry name" value="Sigma54_CBD"/>
    <property type="match status" value="1"/>
</dbReference>
<dbReference type="Pfam" id="PF00309">
    <property type="entry name" value="Sigma54_AID"/>
    <property type="match status" value="1"/>
</dbReference>
<comment type="similarity">
    <text evidence="1">Belongs to the sigma-54 factor family.</text>
</comment>
<accession>Q6AR53</accession>
<evidence type="ECO:0000259" key="9">
    <source>
        <dbReference type="Pfam" id="PF04552"/>
    </source>
</evidence>
<dbReference type="KEGG" id="dps:DP0442"/>
<dbReference type="STRING" id="177439.DP0442"/>
<dbReference type="Proteomes" id="UP000000602">
    <property type="component" value="Chromosome"/>
</dbReference>
<dbReference type="EMBL" id="CR522870">
    <property type="protein sequence ID" value="CAG35171.1"/>
    <property type="molecule type" value="Genomic_DNA"/>
</dbReference>
<dbReference type="NCBIfam" id="TIGR02395">
    <property type="entry name" value="rpoN_sigma"/>
    <property type="match status" value="1"/>
</dbReference>
<evidence type="ECO:0000256" key="3">
    <source>
        <dbReference type="ARBA" id="ARBA00022679"/>
    </source>
</evidence>
<keyword evidence="5" id="KW-0805">Transcription regulation</keyword>
<gene>
    <name evidence="11" type="ordered locus">DP0442</name>
</gene>
<sequence>MRLMALELRQQLKLTQKLVMTPQLRQAIKLLQLNRLELAGALQAELRENPALEEDFSQTDQDKIAEALDSTVEPPTRTPESDVTRTLEARDSLDGINWKDYANNFDSNFSFAREIPPADAPSQFDFISEEPGLSAHLQWQLAHCELDVDEREIATYILGNLNRYGFLVADLNDIQTSCECSPDDAAYVLEVIQDLEPAGIAARNVSESLFLQLERLGKEHSLAAEIVTEHMSSLEIKDIKTIARKTGRKRPEVVKAIDFIVDNLTPYPGLPFVTEKTNYIIPDVYVRNIDGELIITLNNDDLPKLKLSQEYVAMTKGGEINKESKSYLVNKVRNAEWFIKTIHQRQRTIYRVMESILKFQGDFFVHGSTHLKPLILRDIAEDIGMHESTISRVTSNKYVHTPLGIYELKYFFSTAIPRVGGEALASESIKTLIRKIIQNEDKAKPLSDNKISEILAMDNIKLARRTVAKYREQMQIQPVKHRRKTR</sequence>
<organism evidence="11 12">
    <name type="scientific">Desulfotalea psychrophila (strain LSv54 / DSM 12343)</name>
    <dbReference type="NCBI Taxonomy" id="177439"/>
    <lineage>
        <taxon>Bacteria</taxon>
        <taxon>Pseudomonadati</taxon>
        <taxon>Thermodesulfobacteriota</taxon>
        <taxon>Desulfobulbia</taxon>
        <taxon>Desulfobulbales</taxon>
        <taxon>Desulfocapsaceae</taxon>
        <taxon>Desulfotalea</taxon>
    </lineage>
</organism>
<keyword evidence="12" id="KW-1185">Reference proteome</keyword>
<dbReference type="InterPro" id="IPR038709">
    <property type="entry name" value="RpoN_core-bd_sf"/>
</dbReference>
<dbReference type="GO" id="GO:0006352">
    <property type="term" value="P:DNA-templated transcription initiation"/>
    <property type="evidence" value="ECO:0007669"/>
    <property type="project" value="InterPro"/>
</dbReference>
<evidence type="ECO:0000256" key="8">
    <source>
        <dbReference type="ARBA" id="ARBA00023163"/>
    </source>
</evidence>
<evidence type="ECO:0000256" key="2">
    <source>
        <dbReference type="ARBA" id="ARBA00022478"/>
    </source>
</evidence>
<dbReference type="InterPro" id="IPR000394">
    <property type="entry name" value="RNA_pol_sigma_54"/>
</dbReference>
<protein>
    <submittedName>
        <fullName evidence="11">Probable RNA polymerase sigma-54 factor</fullName>
    </submittedName>
</protein>
<keyword evidence="7" id="KW-0238">DNA-binding</keyword>
<dbReference type="HOGENOM" id="CLU_020569_1_1_7"/>
<evidence type="ECO:0000256" key="7">
    <source>
        <dbReference type="ARBA" id="ARBA00023125"/>
    </source>
</evidence>
<dbReference type="PROSITE" id="PS50044">
    <property type="entry name" value="SIGMA54_3"/>
    <property type="match status" value="1"/>
</dbReference>
<dbReference type="GO" id="GO:0003677">
    <property type="term" value="F:DNA binding"/>
    <property type="evidence" value="ECO:0007669"/>
    <property type="project" value="UniProtKB-KW"/>
</dbReference>
<dbReference type="GO" id="GO:0000428">
    <property type="term" value="C:DNA-directed RNA polymerase complex"/>
    <property type="evidence" value="ECO:0007669"/>
    <property type="project" value="UniProtKB-KW"/>
</dbReference>
<dbReference type="PRINTS" id="PR00045">
    <property type="entry name" value="SIGMA54FCT"/>
</dbReference>